<proteinExistence type="predicted"/>
<dbReference type="HOGENOM" id="CLU_1795541_0_0_4"/>
<gene>
    <name evidence="1" type="ORF">KUK_0901</name>
</gene>
<sequence length="158" mass="18960">MKSSKLSFNQNLRALYTNFRNEFIDSISEIYEKNKTVKFSDTSAYIEGFSTKKFNEYLITKNEYKNAIEYEQAKTIFFLSMIDINYETLGKTNMRIEPDFNYSAFKQAIILWNKISTKSFNERRQLAWQKYHNDWLRNVYFMTKRMLLPKLGLLSQSP</sequence>
<reference evidence="1" key="1">
    <citation type="journal article" date="2012" name="Vet. Microbiol.">
        <title>Comparative genomic analyses of the Taylorellae.</title>
        <authorList>
            <person name="Hauser H."/>
            <person name="Richter D.C."/>
            <person name="van Tonder A."/>
            <person name="Clark L."/>
            <person name="Preston A."/>
        </authorList>
    </citation>
    <scope>NUCLEOTIDE SEQUENCE</scope>
    <source>
        <strain evidence="1">14/56</strain>
    </source>
</reference>
<protein>
    <submittedName>
        <fullName evidence="1">Uncharacterized protein</fullName>
    </submittedName>
</protein>
<dbReference type="EMBL" id="HE681423">
    <property type="protein sequence ID" value="CCG18201.1"/>
    <property type="molecule type" value="Genomic_DNA"/>
</dbReference>
<evidence type="ECO:0000313" key="1">
    <source>
        <dbReference type="EMBL" id="CCG18201.1"/>
    </source>
</evidence>
<accession>I7IZ71</accession>
<name>I7IZ71_9BURK</name>
<dbReference type="AlphaFoldDB" id="I7IZ71"/>
<organism evidence="1">
    <name type="scientific">Taylorella equigenitalis 14/56</name>
    <dbReference type="NCBI Taxonomy" id="1091497"/>
    <lineage>
        <taxon>Bacteria</taxon>
        <taxon>Pseudomonadati</taxon>
        <taxon>Pseudomonadota</taxon>
        <taxon>Betaproteobacteria</taxon>
        <taxon>Burkholderiales</taxon>
        <taxon>Alcaligenaceae</taxon>
        <taxon>Taylorella</taxon>
    </lineage>
</organism>
<dbReference type="KEGG" id="teg:KUK_0901"/>